<feature type="compositionally biased region" description="Pro residues" evidence="3">
    <location>
        <begin position="336"/>
        <end position="345"/>
    </location>
</feature>
<dbReference type="Proteomes" id="UP000646244">
    <property type="component" value="Unassembled WGS sequence"/>
</dbReference>
<dbReference type="Gene3D" id="3.40.1180.10">
    <property type="entry name" value="Decaprenyl diphosphate synthase-like"/>
    <property type="match status" value="1"/>
</dbReference>
<feature type="binding site" evidence="2">
    <location>
        <position position="553"/>
    </location>
    <ligand>
        <name>Mg(2+)</name>
        <dbReference type="ChEBI" id="CHEBI:18420"/>
    </ligand>
</feature>
<evidence type="ECO:0000256" key="2">
    <source>
        <dbReference type="HAMAP-Rule" id="MF_01139"/>
    </source>
</evidence>
<dbReference type="InterPro" id="IPR001441">
    <property type="entry name" value="UPP_synth-like"/>
</dbReference>
<comment type="caution">
    <text evidence="4">The sequence shown here is derived from an EMBL/GenBank/DDBJ whole genome shotgun (WGS) entry which is preliminary data.</text>
</comment>
<dbReference type="Gene3D" id="1.10.600.10">
    <property type="entry name" value="Farnesyl Diphosphate Synthase"/>
    <property type="match status" value="1"/>
</dbReference>
<dbReference type="GO" id="GO:0033850">
    <property type="term" value="F:Z-farnesyl diphosphate synthase activity"/>
    <property type="evidence" value="ECO:0007669"/>
    <property type="project" value="TreeGrafter"/>
</dbReference>
<feature type="active site" evidence="2">
    <location>
        <position position="368"/>
    </location>
</feature>
<feature type="binding site" evidence="2">
    <location>
        <begin position="369"/>
        <end position="372"/>
    </location>
    <ligand>
        <name>substrate</name>
    </ligand>
</feature>
<reference evidence="4" key="1">
    <citation type="journal article" date="2014" name="Int. J. Syst. Evol. Microbiol.">
        <title>Complete genome sequence of Corynebacterium casei LMG S-19264T (=DSM 44701T), isolated from a smear-ripened cheese.</title>
        <authorList>
            <consortium name="US DOE Joint Genome Institute (JGI-PGF)"/>
            <person name="Walter F."/>
            <person name="Albersmeier A."/>
            <person name="Kalinowski J."/>
            <person name="Ruckert C."/>
        </authorList>
    </citation>
    <scope>NUCLEOTIDE SEQUENCE</scope>
    <source>
        <strain evidence="4">JCM 4633</strain>
    </source>
</reference>
<dbReference type="HAMAP" id="MF_01139">
    <property type="entry name" value="ISPT"/>
    <property type="match status" value="1"/>
</dbReference>
<dbReference type="GO" id="GO:0016094">
    <property type="term" value="P:polyprenol biosynthetic process"/>
    <property type="evidence" value="ECO:0007669"/>
    <property type="project" value="TreeGrafter"/>
</dbReference>
<dbReference type="GO" id="GO:0005829">
    <property type="term" value="C:cytosol"/>
    <property type="evidence" value="ECO:0007669"/>
    <property type="project" value="TreeGrafter"/>
</dbReference>
<comment type="cofactor">
    <cofactor evidence="2">
        <name>Mg(2+)</name>
        <dbReference type="ChEBI" id="CHEBI:18420"/>
    </cofactor>
    <text evidence="2">Binds 2 magnesium ions per subunit.</text>
</comment>
<dbReference type="CDD" id="cd00475">
    <property type="entry name" value="Cis_IPPS"/>
    <property type="match status" value="1"/>
</dbReference>
<organism evidence="4 5">
    <name type="scientific">Streptomyces cinnamoneus</name>
    <name type="common">Streptoverticillium cinnamoneum</name>
    <dbReference type="NCBI Taxonomy" id="53446"/>
    <lineage>
        <taxon>Bacteria</taxon>
        <taxon>Bacillati</taxon>
        <taxon>Actinomycetota</taxon>
        <taxon>Actinomycetes</taxon>
        <taxon>Kitasatosporales</taxon>
        <taxon>Streptomycetaceae</taxon>
        <taxon>Streptomyces</taxon>
        <taxon>Streptomyces cinnamoneus group</taxon>
    </lineage>
</organism>
<comment type="similarity">
    <text evidence="2">Belongs to the UPP synthase family.</text>
</comment>
<dbReference type="SUPFAM" id="SSF48576">
    <property type="entry name" value="Terpenoid synthases"/>
    <property type="match status" value="1"/>
</dbReference>
<evidence type="ECO:0000313" key="5">
    <source>
        <dbReference type="Proteomes" id="UP000646244"/>
    </source>
</evidence>
<dbReference type="GO" id="GO:0030145">
    <property type="term" value="F:manganese ion binding"/>
    <property type="evidence" value="ECO:0007669"/>
    <property type="project" value="TreeGrafter"/>
</dbReference>
<dbReference type="GO" id="GO:0005886">
    <property type="term" value="C:plasma membrane"/>
    <property type="evidence" value="ECO:0007669"/>
    <property type="project" value="TreeGrafter"/>
</dbReference>
<dbReference type="EMBL" id="BMVB01000024">
    <property type="protein sequence ID" value="GHC68141.1"/>
    <property type="molecule type" value="Genomic_DNA"/>
</dbReference>
<keyword evidence="1 2" id="KW-0808">Transferase</keyword>
<feature type="binding site" evidence="2">
    <location>
        <begin position="413"/>
        <end position="415"/>
    </location>
    <ligand>
        <name>substrate</name>
    </ligand>
</feature>
<dbReference type="NCBIfam" id="TIGR00055">
    <property type="entry name" value="uppS"/>
    <property type="match status" value="1"/>
</dbReference>
<feature type="region of interest" description="Disordered" evidence="3">
    <location>
        <begin position="330"/>
        <end position="350"/>
    </location>
</feature>
<feature type="binding site" evidence="2">
    <location>
        <position position="381"/>
    </location>
    <ligand>
        <name>substrate</name>
    </ligand>
</feature>
<dbReference type="GO" id="GO:0008834">
    <property type="term" value="F:ditrans,polycis-undecaprenyl-diphosphate synthase [(2E,6E)-farnesyl-diphosphate specific] activity"/>
    <property type="evidence" value="ECO:0007669"/>
    <property type="project" value="TreeGrafter"/>
</dbReference>
<proteinExistence type="inferred from homology"/>
<comment type="function">
    <text evidence="2">Catalyzes the condensation of isopentenyl diphosphate (IPP) with allylic pyrophosphates generating different type of terpenoids.</text>
</comment>
<dbReference type="PANTHER" id="PTHR10291:SF0">
    <property type="entry name" value="DEHYDRODOLICHYL DIPHOSPHATE SYNTHASE 2"/>
    <property type="match status" value="1"/>
</dbReference>
<evidence type="ECO:0000256" key="3">
    <source>
        <dbReference type="SAM" id="MobiDB-lite"/>
    </source>
</evidence>
<dbReference type="SUPFAM" id="SSF64005">
    <property type="entry name" value="Undecaprenyl diphosphate synthase"/>
    <property type="match status" value="1"/>
</dbReference>
<comment type="subunit">
    <text evidence="2">Homodimer.</text>
</comment>
<dbReference type="InterPro" id="IPR036424">
    <property type="entry name" value="UPP_synth-like_sf"/>
</dbReference>
<feature type="binding site" evidence="2">
    <location>
        <position position="417"/>
    </location>
    <ligand>
        <name>substrate</name>
    </ligand>
</feature>
<gene>
    <name evidence="4" type="ORF">GCM10010507_53130</name>
</gene>
<dbReference type="InterPro" id="IPR008949">
    <property type="entry name" value="Isoprenoid_synthase_dom_sf"/>
</dbReference>
<feature type="binding site" evidence="2">
    <location>
        <position position="368"/>
    </location>
    <ligand>
        <name>Mg(2+)</name>
        <dbReference type="ChEBI" id="CHEBI:18420"/>
    </ligand>
</feature>
<protein>
    <recommendedName>
        <fullName evidence="2">Isoprenyl transferase</fullName>
        <ecNumber evidence="2">2.5.1.-</ecNumber>
    </recommendedName>
</protein>
<dbReference type="GO" id="GO:0000287">
    <property type="term" value="F:magnesium ion binding"/>
    <property type="evidence" value="ECO:0007669"/>
    <property type="project" value="UniProtKB-UniRule"/>
</dbReference>
<dbReference type="RefSeq" id="WP_190112425.1">
    <property type="nucleotide sequence ID" value="NZ_BMVB01000024.1"/>
</dbReference>
<feature type="active site" description="Proton acceptor" evidence="2">
    <location>
        <position position="416"/>
    </location>
</feature>
<dbReference type="EC" id="2.5.1.-" evidence="2"/>
<name>A0A918WQJ1_STRCJ</name>
<keyword evidence="2" id="KW-0479">Metal-binding</keyword>
<dbReference type="InterPro" id="IPR002060">
    <property type="entry name" value="Squ/phyt_synthse"/>
</dbReference>
<feature type="binding site" evidence="2">
    <location>
        <position position="373"/>
    </location>
    <ligand>
        <name>substrate</name>
    </ligand>
</feature>
<sequence>MTSSVYARAGIHDRRLRAGYQVCRRTFRRNNSTYYALGHLLPRAVRPAVWALAAAARVMDDLADNGPDGPRERAARVAAWSAAYRTDLHRGDSPDPVRRALVHTVRTWGLSPGDLESVFAEQYRDPGRGAPHTWREWIDYSRSVNSVYGSQIPALLSRLGLSLVAHARHMEAYHTWLQGVQLTDDLEDLHEDLARGHVRLPVEALEEFGVSADDLQARHWTPAVDALVRSLVGRARRWLDQPELLHGPVPGLAVFVKATAQVLSLRLCAVERAGAALLHRRPRLPWAARRRILTRGRAEAAIIWWLTPLSPPPPVPPPVAAHRGAGRLLGSRTAPLAPPVPPRPHPSGARPPDFAPGALPRHVAIVMDGNGRWATGRGLPRSEGHRAGAEALRDVVHGALEAGLPHLTVYAFSTENWSRSAAETDALMGLLREHLDDEDLWCLDVRSRWAGVPDGLPEDLVQALLERERATGGRTGLVLTVCANYGGRAELAQAARALAGAAVAGHVDPARVTEQQLARYLPLPDLPDVDLFWRTGGEQRTSNFLPWHSIYAELLFTPAYWPDVDRRDLWEAMAAYARRQRRYGSAPAAGAQVPGLRP</sequence>
<accession>A0A918WQJ1</accession>
<feature type="binding site" evidence="2">
    <location>
        <position position="419"/>
    </location>
    <ligand>
        <name>substrate</name>
    </ligand>
</feature>
<reference evidence="4" key="2">
    <citation type="submission" date="2020-09" db="EMBL/GenBank/DDBJ databases">
        <authorList>
            <person name="Sun Q."/>
            <person name="Ohkuma M."/>
        </authorList>
    </citation>
    <scope>NUCLEOTIDE SEQUENCE</scope>
    <source>
        <strain evidence="4">JCM 4633</strain>
    </source>
</reference>
<feature type="binding site" evidence="2">
    <location>
        <position position="534"/>
    </location>
    <ligand>
        <name>substrate</name>
    </ligand>
</feature>
<dbReference type="PANTHER" id="PTHR10291">
    <property type="entry name" value="DEHYDRODOLICHYL DIPHOSPHATE SYNTHASE FAMILY MEMBER"/>
    <property type="match status" value="1"/>
</dbReference>
<feature type="binding site" evidence="2">
    <location>
        <begin position="540"/>
        <end position="542"/>
    </location>
    <ligand>
        <name>substrate</name>
    </ligand>
</feature>
<keyword evidence="2" id="KW-0460">Magnesium</keyword>
<dbReference type="Pfam" id="PF01255">
    <property type="entry name" value="Prenyltransf"/>
    <property type="match status" value="1"/>
</dbReference>
<evidence type="ECO:0000313" key="4">
    <source>
        <dbReference type="EMBL" id="GHC68141.1"/>
    </source>
</evidence>
<feature type="binding site" evidence="2">
    <location>
        <position position="385"/>
    </location>
    <ligand>
        <name>substrate</name>
    </ligand>
</feature>
<dbReference type="Pfam" id="PF00494">
    <property type="entry name" value="SQS_PSY"/>
    <property type="match status" value="1"/>
</dbReference>
<evidence type="ECO:0000256" key="1">
    <source>
        <dbReference type="ARBA" id="ARBA00022679"/>
    </source>
</evidence>
<dbReference type="AlphaFoldDB" id="A0A918WQJ1"/>